<proteinExistence type="predicted"/>
<dbReference type="AlphaFoldDB" id="A0A0B0NXZ1"/>
<organism evidence="1 2">
    <name type="scientific">Gossypium arboreum</name>
    <name type="common">Tree cotton</name>
    <name type="synonym">Gossypium nanking</name>
    <dbReference type="NCBI Taxonomy" id="29729"/>
    <lineage>
        <taxon>Eukaryota</taxon>
        <taxon>Viridiplantae</taxon>
        <taxon>Streptophyta</taxon>
        <taxon>Embryophyta</taxon>
        <taxon>Tracheophyta</taxon>
        <taxon>Spermatophyta</taxon>
        <taxon>Magnoliopsida</taxon>
        <taxon>eudicotyledons</taxon>
        <taxon>Gunneridae</taxon>
        <taxon>Pentapetalae</taxon>
        <taxon>rosids</taxon>
        <taxon>malvids</taxon>
        <taxon>Malvales</taxon>
        <taxon>Malvaceae</taxon>
        <taxon>Malvoideae</taxon>
        <taxon>Gossypium</taxon>
    </lineage>
</organism>
<accession>A0A0B0NXZ1</accession>
<dbReference type="EMBL" id="KN408810">
    <property type="protein sequence ID" value="KHG17690.1"/>
    <property type="molecule type" value="Genomic_DNA"/>
</dbReference>
<keyword evidence="2" id="KW-1185">Reference proteome</keyword>
<name>A0A0B0NXZ1_GOSAR</name>
<protein>
    <submittedName>
        <fullName evidence="1">Uncharacterized protein</fullName>
    </submittedName>
</protein>
<sequence>MDMRVEYMKSKKVLTM</sequence>
<dbReference type="Proteomes" id="UP000032142">
    <property type="component" value="Unassembled WGS sequence"/>
</dbReference>
<reference evidence="2" key="1">
    <citation type="submission" date="2014-09" db="EMBL/GenBank/DDBJ databases">
        <authorList>
            <person name="Mudge J."/>
            <person name="Ramaraj T."/>
            <person name="Lindquist I.E."/>
            <person name="Bharti A.K."/>
            <person name="Sundararajan A."/>
            <person name="Cameron C.T."/>
            <person name="Woodward J.E."/>
            <person name="May G.D."/>
            <person name="Brubaker C."/>
            <person name="Broadhvest J."/>
            <person name="Wilkins T.A."/>
        </authorList>
    </citation>
    <scope>NUCLEOTIDE SEQUENCE</scope>
    <source>
        <strain evidence="2">cv. AKA8401</strain>
    </source>
</reference>
<evidence type="ECO:0000313" key="1">
    <source>
        <dbReference type="EMBL" id="KHG17690.1"/>
    </source>
</evidence>
<evidence type="ECO:0000313" key="2">
    <source>
        <dbReference type="Proteomes" id="UP000032142"/>
    </source>
</evidence>
<gene>
    <name evidence="1" type="ORF">F383_22249</name>
</gene>